<protein>
    <submittedName>
        <fullName evidence="1">Uncharacterized protein</fullName>
    </submittedName>
</protein>
<evidence type="ECO:0000313" key="1">
    <source>
        <dbReference type="EMBL" id="KAG2535835.1"/>
    </source>
</evidence>
<accession>A0A8T0MFT1</accession>
<dbReference type="Proteomes" id="UP000823388">
    <property type="component" value="Chromosome 9N"/>
</dbReference>
<dbReference type="EMBL" id="CM029054">
    <property type="protein sequence ID" value="KAG2535835.1"/>
    <property type="molecule type" value="Genomic_DNA"/>
</dbReference>
<gene>
    <name evidence="1" type="ORF">PVAP13_9NG135373</name>
</gene>
<keyword evidence="2" id="KW-1185">Reference proteome</keyword>
<evidence type="ECO:0000313" key="2">
    <source>
        <dbReference type="Proteomes" id="UP000823388"/>
    </source>
</evidence>
<reference evidence="1" key="1">
    <citation type="submission" date="2020-05" db="EMBL/GenBank/DDBJ databases">
        <title>WGS assembly of Panicum virgatum.</title>
        <authorList>
            <person name="Lovell J.T."/>
            <person name="Jenkins J."/>
            <person name="Shu S."/>
            <person name="Juenger T.E."/>
            <person name="Schmutz J."/>
        </authorList>
    </citation>
    <scope>NUCLEOTIDE SEQUENCE</scope>
    <source>
        <strain evidence="1">AP13</strain>
    </source>
</reference>
<organism evidence="1 2">
    <name type="scientific">Panicum virgatum</name>
    <name type="common">Blackwell switchgrass</name>
    <dbReference type="NCBI Taxonomy" id="38727"/>
    <lineage>
        <taxon>Eukaryota</taxon>
        <taxon>Viridiplantae</taxon>
        <taxon>Streptophyta</taxon>
        <taxon>Embryophyta</taxon>
        <taxon>Tracheophyta</taxon>
        <taxon>Spermatophyta</taxon>
        <taxon>Magnoliopsida</taxon>
        <taxon>Liliopsida</taxon>
        <taxon>Poales</taxon>
        <taxon>Poaceae</taxon>
        <taxon>PACMAD clade</taxon>
        <taxon>Panicoideae</taxon>
        <taxon>Panicodae</taxon>
        <taxon>Paniceae</taxon>
        <taxon>Panicinae</taxon>
        <taxon>Panicum</taxon>
        <taxon>Panicum sect. Hiantes</taxon>
    </lineage>
</organism>
<proteinExistence type="predicted"/>
<dbReference type="AlphaFoldDB" id="A0A8T0MFT1"/>
<comment type="caution">
    <text evidence="1">The sequence shown here is derived from an EMBL/GenBank/DDBJ whole genome shotgun (WGS) entry which is preliminary data.</text>
</comment>
<sequence length="102" mass="10396">MSIQRPVGPLSPPPPQPLAGAFLCLPYELPPPVLRIFHGKGADGGGDSCSPRRPTIPTFASTVGSFSGAPFSPTRPARLVFPASAPVLATAGAQPLPISSLL</sequence>
<name>A0A8T0MFT1_PANVG</name>